<dbReference type="EMBL" id="VMNF01000007">
    <property type="protein sequence ID" value="TXC04151.1"/>
    <property type="molecule type" value="Genomic_DNA"/>
</dbReference>
<name>A0A5C6T339_FUSOC</name>
<reference evidence="1 2" key="1">
    <citation type="submission" date="2019-07" db="EMBL/GenBank/DDBJ databases">
        <title>The First High-Quality Draft Genome Sequence of the Causal Agent of the Current Panama Disease Epidemic.</title>
        <authorList>
            <person name="Warmington R.J."/>
            <person name="Kay W."/>
            <person name="Jeffries A."/>
            <person name="Bebber D."/>
            <person name="Moore K."/>
            <person name="Studholme D.J."/>
        </authorList>
    </citation>
    <scope>NUCLEOTIDE SEQUENCE [LARGE SCALE GENOMIC DNA]</scope>
    <source>
        <strain evidence="1 2">TR4</strain>
    </source>
</reference>
<comment type="caution">
    <text evidence="1">The sequence shown here is derived from an EMBL/GenBank/DDBJ whole genome shotgun (WGS) entry which is preliminary data.</text>
</comment>
<proteinExistence type="predicted"/>
<protein>
    <submittedName>
        <fullName evidence="1">Uncharacterized protein</fullName>
    </submittedName>
</protein>
<evidence type="ECO:0000313" key="2">
    <source>
        <dbReference type="Proteomes" id="UP000321331"/>
    </source>
</evidence>
<organism evidence="1 2">
    <name type="scientific">Fusarium oxysporum f. sp. cubense</name>
    <dbReference type="NCBI Taxonomy" id="61366"/>
    <lineage>
        <taxon>Eukaryota</taxon>
        <taxon>Fungi</taxon>
        <taxon>Dikarya</taxon>
        <taxon>Ascomycota</taxon>
        <taxon>Pezizomycotina</taxon>
        <taxon>Sordariomycetes</taxon>
        <taxon>Hypocreomycetidae</taxon>
        <taxon>Hypocreales</taxon>
        <taxon>Nectriaceae</taxon>
        <taxon>Fusarium</taxon>
        <taxon>Fusarium oxysporum species complex</taxon>
    </lineage>
</organism>
<evidence type="ECO:0000313" key="1">
    <source>
        <dbReference type="EMBL" id="TXC04151.1"/>
    </source>
</evidence>
<dbReference type="AlphaFoldDB" id="A0A5C6T339"/>
<accession>A0A5C6T339</accession>
<dbReference type="Proteomes" id="UP000321331">
    <property type="component" value="Unassembled WGS sequence"/>
</dbReference>
<gene>
    <name evidence="1" type="ORF">FocTR4_00000811</name>
</gene>
<sequence length="127" mass="13894">MLHRLIALDASARNALTWELCLYQPDREAMGVTKALGLVDDLKHCLFKASSTGLSMTQYTFFTNSLTKLHVPLAGARSTFPSLSKRLNPFTDFYNLPLQVVHQASQVAVPPYSVATRSQGPINSLGG</sequence>